<dbReference type="Proteomes" id="UP001319200">
    <property type="component" value="Unassembled WGS sequence"/>
</dbReference>
<organism evidence="1 2">
    <name type="scientific">Chryseosolibacter histidini</name>
    <dbReference type="NCBI Taxonomy" id="2782349"/>
    <lineage>
        <taxon>Bacteria</taxon>
        <taxon>Pseudomonadati</taxon>
        <taxon>Bacteroidota</taxon>
        <taxon>Cytophagia</taxon>
        <taxon>Cytophagales</taxon>
        <taxon>Chryseotaleaceae</taxon>
        <taxon>Chryseosolibacter</taxon>
    </lineage>
</organism>
<accession>A0AAP2GN47</accession>
<dbReference type="AlphaFoldDB" id="A0AAP2GN47"/>
<proteinExistence type="predicted"/>
<protein>
    <submittedName>
        <fullName evidence="1">Uncharacterized protein</fullName>
    </submittedName>
</protein>
<evidence type="ECO:0000313" key="2">
    <source>
        <dbReference type="Proteomes" id="UP001319200"/>
    </source>
</evidence>
<dbReference type="PROSITE" id="PS51257">
    <property type="entry name" value="PROKAR_LIPOPROTEIN"/>
    <property type="match status" value="1"/>
</dbReference>
<comment type="caution">
    <text evidence="1">The sequence shown here is derived from an EMBL/GenBank/DDBJ whole genome shotgun (WGS) entry which is preliminary data.</text>
</comment>
<reference evidence="1 2" key="1">
    <citation type="submission" date="2021-05" db="EMBL/GenBank/DDBJ databases">
        <title>A Polyphasic approach of four new species of the genus Ohtaekwangia: Ohtaekwangia histidinii sp. nov., Ohtaekwangia cretensis sp. nov., Ohtaekwangia indiensis sp. nov., Ohtaekwangia reichenbachii sp. nov. from diverse environment.</title>
        <authorList>
            <person name="Octaviana S."/>
        </authorList>
    </citation>
    <scope>NUCLEOTIDE SEQUENCE [LARGE SCALE GENOMIC DNA]</scope>
    <source>
        <strain evidence="1 2">PWU4</strain>
    </source>
</reference>
<dbReference type="EMBL" id="JAHESF010000010">
    <property type="protein sequence ID" value="MBT1697643.1"/>
    <property type="molecule type" value="Genomic_DNA"/>
</dbReference>
<evidence type="ECO:0000313" key="1">
    <source>
        <dbReference type="EMBL" id="MBT1697643.1"/>
    </source>
</evidence>
<name>A0AAP2GN47_9BACT</name>
<keyword evidence="2" id="KW-1185">Reference proteome</keyword>
<dbReference type="RefSeq" id="WP_254163514.1">
    <property type="nucleotide sequence ID" value="NZ_JAHESF010000010.1"/>
</dbReference>
<sequence length="345" mass="38966">MYRKILTLLVLIGLISCQQDELITVDRAPADIEVQDGMLVFASEQVYSKTLLAIERMSPVEQKAWTNQFRFTPLSNLLSDVTNPDKLIETQGLSHLTPAHWLVLNNERRVRIGEVVMYFNDKTKYFMDVNEYNKLTDKRDIARSPWTGIILSEVLNNTEGSNERIYFDAWNNGNIGVGGTQHTFDSPAGKRKFVIEWVSSVEQTSLPANGCGDIHMHARLYLRCKNLRQGGSSWVNAFEPYSVAVNIDVDGVRFYYGLHQPSNECNYEDAMWGPPGVPYNGYFAHISASTVGYISAGDFYVLIAGPPDFYGEKRATFDLKKWEGYSTGTVTMHNAAAPYAFTYIM</sequence>
<gene>
    <name evidence="1" type="ORF">KK083_12195</name>
</gene>